<protein>
    <submittedName>
        <fullName evidence="2">Uncharacterized protein</fullName>
    </submittedName>
</protein>
<gene>
    <name evidence="2" type="ORF">SEMRO_209_G087410.1</name>
</gene>
<sequence length="114" mass="12613">MYSQGALSQEVGMADNSPQLEDTPLTLMGRPPRTGDFFHDNKAMLELFAHAARTMDPKVRRSIQDEFNNIAYANATKIIHESAAAKEAADKATKNTKGDSTNEDSYKNSMFVDL</sequence>
<organism evidence="2 3">
    <name type="scientific">Seminavis robusta</name>
    <dbReference type="NCBI Taxonomy" id="568900"/>
    <lineage>
        <taxon>Eukaryota</taxon>
        <taxon>Sar</taxon>
        <taxon>Stramenopiles</taxon>
        <taxon>Ochrophyta</taxon>
        <taxon>Bacillariophyta</taxon>
        <taxon>Bacillariophyceae</taxon>
        <taxon>Bacillariophycidae</taxon>
        <taxon>Naviculales</taxon>
        <taxon>Naviculaceae</taxon>
        <taxon>Seminavis</taxon>
    </lineage>
</organism>
<evidence type="ECO:0000256" key="1">
    <source>
        <dbReference type="SAM" id="MobiDB-lite"/>
    </source>
</evidence>
<evidence type="ECO:0000313" key="2">
    <source>
        <dbReference type="EMBL" id="CAB9504810.1"/>
    </source>
</evidence>
<keyword evidence="3" id="KW-1185">Reference proteome</keyword>
<reference evidence="2" key="1">
    <citation type="submission" date="2020-06" db="EMBL/GenBank/DDBJ databases">
        <authorList>
            <consortium name="Plant Systems Biology data submission"/>
        </authorList>
    </citation>
    <scope>NUCLEOTIDE SEQUENCE</scope>
    <source>
        <strain evidence="2">D6</strain>
    </source>
</reference>
<accession>A0A9N8DMK3</accession>
<name>A0A9N8DMK3_9STRA</name>
<dbReference type="EMBL" id="CAICTM010000208">
    <property type="protein sequence ID" value="CAB9504810.1"/>
    <property type="molecule type" value="Genomic_DNA"/>
</dbReference>
<dbReference type="Proteomes" id="UP001153069">
    <property type="component" value="Unassembled WGS sequence"/>
</dbReference>
<evidence type="ECO:0000313" key="3">
    <source>
        <dbReference type="Proteomes" id="UP001153069"/>
    </source>
</evidence>
<feature type="compositionally biased region" description="Basic and acidic residues" evidence="1">
    <location>
        <begin position="83"/>
        <end position="97"/>
    </location>
</feature>
<feature type="region of interest" description="Disordered" evidence="1">
    <location>
        <begin position="1"/>
        <end position="34"/>
    </location>
</feature>
<feature type="region of interest" description="Disordered" evidence="1">
    <location>
        <begin position="83"/>
        <end position="114"/>
    </location>
</feature>
<proteinExistence type="predicted"/>
<dbReference type="AlphaFoldDB" id="A0A9N8DMK3"/>
<comment type="caution">
    <text evidence="2">The sequence shown here is derived from an EMBL/GenBank/DDBJ whole genome shotgun (WGS) entry which is preliminary data.</text>
</comment>